<keyword evidence="2" id="KW-1185">Reference proteome</keyword>
<dbReference type="OrthoDB" id="8100940at2"/>
<comment type="caution">
    <text evidence="1">The sequence shown here is derived from an EMBL/GenBank/DDBJ whole genome shotgun (WGS) entry which is preliminary data.</text>
</comment>
<protein>
    <recommendedName>
        <fullName evidence="3">Helix-turn-helix domain-containing protein</fullName>
    </recommendedName>
</protein>
<dbReference type="AlphaFoldDB" id="A0A0D6PJ89"/>
<evidence type="ECO:0008006" key="3">
    <source>
        <dbReference type="Google" id="ProtNLM"/>
    </source>
</evidence>
<dbReference type="STRING" id="1120923.SAMN02746095_01873"/>
<reference evidence="1 2" key="1">
    <citation type="submission" date="2012-11" db="EMBL/GenBank/DDBJ databases">
        <title>Whole genome sequence of Acidocella aminolytica 101 = DSM 11237.</title>
        <authorList>
            <person name="Azuma Y."/>
            <person name="Higashiura N."/>
            <person name="Hirakawa H."/>
            <person name="Matsushita K."/>
        </authorList>
    </citation>
    <scope>NUCLEOTIDE SEQUENCE [LARGE SCALE GENOMIC DNA]</scope>
    <source>
        <strain evidence="2">101 / DSM 11237</strain>
    </source>
</reference>
<proteinExistence type="predicted"/>
<accession>A0A0D6PJ89</accession>
<dbReference type="EMBL" id="BANC01000094">
    <property type="protein sequence ID" value="GAN81461.1"/>
    <property type="molecule type" value="Genomic_DNA"/>
</dbReference>
<sequence>MRDVVFTVDEFCKNNKICRATYYNLKNRGMGPAELRLGRAVRITQDAEAAWHRKMQATVEEVRT</sequence>
<dbReference type="RefSeq" id="WP_048879849.1">
    <property type="nucleotide sequence ID" value="NZ_BANC01000094.1"/>
</dbReference>
<evidence type="ECO:0000313" key="1">
    <source>
        <dbReference type="EMBL" id="GAN81461.1"/>
    </source>
</evidence>
<gene>
    <name evidence="1" type="ORF">Aam_096_020</name>
</gene>
<name>A0A0D6PJ89_9PROT</name>
<dbReference type="Proteomes" id="UP000032668">
    <property type="component" value="Unassembled WGS sequence"/>
</dbReference>
<organism evidence="1 2">
    <name type="scientific">Acidocella aminolytica 101 = DSM 11237</name>
    <dbReference type="NCBI Taxonomy" id="1120923"/>
    <lineage>
        <taxon>Bacteria</taxon>
        <taxon>Pseudomonadati</taxon>
        <taxon>Pseudomonadota</taxon>
        <taxon>Alphaproteobacteria</taxon>
        <taxon>Acetobacterales</taxon>
        <taxon>Acidocellaceae</taxon>
        <taxon>Acidocella</taxon>
    </lineage>
</organism>
<evidence type="ECO:0000313" key="2">
    <source>
        <dbReference type="Proteomes" id="UP000032668"/>
    </source>
</evidence>